<dbReference type="SMART" id="SM00733">
    <property type="entry name" value="Mterf"/>
    <property type="match status" value="6"/>
</dbReference>
<gene>
    <name evidence="4" type="ORF">Sjap_012691</name>
</gene>
<name>A0AAP0IWK9_9MAGN</name>
<keyword evidence="2" id="KW-0804">Transcription</keyword>
<dbReference type="EMBL" id="JBBNAE010000005">
    <property type="protein sequence ID" value="KAK9123089.1"/>
    <property type="molecule type" value="Genomic_DNA"/>
</dbReference>
<protein>
    <recommendedName>
        <fullName evidence="6">Transcription termination factor MTEF18, mitochondrial-like</fullName>
    </recommendedName>
</protein>
<comment type="similarity">
    <text evidence="1">Belongs to the mTERF family.</text>
</comment>
<evidence type="ECO:0008006" key="6">
    <source>
        <dbReference type="Google" id="ProtNLM"/>
    </source>
</evidence>
<keyword evidence="2" id="KW-0806">Transcription termination</keyword>
<evidence type="ECO:0000256" key="1">
    <source>
        <dbReference type="ARBA" id="ARBA00007692"/>
    </source>
</evidence>
<dbReference type="GO" id="GO:0003676">
    <property type="term" value="F:nucleic acid binding"/>
    <property type="evidence" value="ECO:0007669"/>
    <property type="project" value="InterPro"/>
</dbReference>
<accession>A0AAP0IWK9</accession>
<comment type="caution">
    <text evidence="4">The sequence shown here is derived from an EMBL/GenBank/DDBJ whole genome shotgun (WGS) entry which is preliminary data.</text>
</comment>
<dbReference type="InterPro" id="IPR038538">
    <property type="entry name" value="MTERF_sf"/>
</dbReference>
<dbReference type="GO" id="GO:0006353">
    <property type="term" value="P:DNA-templated transcription termination"/>
    <property type="evidence" value="ECO:0007669"/>
    <property type="project" value="UniProtKB-KW"/>
</dbReference>
<dbReference type="AlphaFoldDB" id="A0AAP0IWK9"/>
<dbReference type="Proteomes" id="UP001417504">
    <property type="component" value="Unassembled WGS sequence"/>
</dbReference>
<evidence type="ECO:0000313" key="5">
    <source>
        <dbReference type="Proteomes" id="UP001417504"/>
    </source>
</evidence>
<dbReference type="Pfam" id="PF02536">
    <property type="entry name" value="mTERF"/>
    <property type="match status" value="2"/>
</dbReference>
<dbReference type="InterPro" id="IPR003690">
    <property type="entry name" value="MTERF"/>
</dbReference>
<reference evidence="4 5" key="1">
    <citation type="submission" date="2024-01" db="EMBL/GenBank/DDBJ databases">
        <title>Genome assemblies of Stephania.</title>
        <authorList>
            <person name="Yang L."/>
        </authorList>
    </citation>
    <scope>NUCLEOTIDE SEQUENCE [LARGE SCALE GENOMIC DNA]</scope>
    <source>
        <strain evidence="4">QJT</strain>
        <tissue evidence="4">Leaf</tissue>
    </source>
</reference>
<proteinExistence type="inferred from homology"/>
<dbReference type="FunFam" id="1.25.70.10:FF:000019">
    <property type="entry name" value="mTERF family protein"/>
    <property type="match status" value="1"/>
</dbReference>
<dbReference type="PANTHER" id="PTHR13068">
    <property type="entry name" value="CGI-12 PROTEIN-RELATED"/>
    <property type="match status" value="1"/>
</dbReference>
<keyword evidence="5" id="KW-1185">Reference proteome</keyword>
<dbReference type="PANTHER" id="PTHR13068:SF103">
    <property type="entry name" value="MITOCHONDRIAL TRANSCRIPTION TERMINATION FACTOR FAMILY PROTEIN"/>
    <property type="match status" value="1"/>
</dbReference>
<evidence type="ECO:0000313" key="4">
    <source>
        <dbReference type="EMBL" id="KAK9123089.1"/>
    </source>
</evidence>
<sequence>MILIGLRKGIFAGVMVELPARFNPPCCNPLFPTKPLNLAKNPCRRFIKIQSFWVGTSSSMASNRSYCSSIVAAAARGSRRTARSEVQDVLFDYLHCTRNLDFNDAEHMSKNSPLFVQFLLSKVKDESEISRSLARFLRYNPINEFEPFFESMGLRPLEVESSLPRDLMFLEDDVVLLMNFHVLCNYGFPRSKIGKLYVEVMEVFRYGEGVLASKLRNYEELGVGKPTVIRLVTSCPSLLIGGVDKDLVCVLERLKDLGIHYDWISAQLSDESTYSWSRMINLIRFLDQMGCGEKDLSNLIKARPRFLFEDSGKKIYMVVAILLKIGIKLDKILELILKYPQILAGRFAKNLWQAVNFLAEIGMETEFIAKIVYNRMQILGSSSLKKPNYVLSRLSFSPDKLRDMIKEDPDKLTSLRELLKAGTSKKVINEEGSHHVEKTAFLLSIGFVENSEEMLQALKQFRGRGDQLQERFDCLVNAGLDCHVVANMIKTAPPVLNQSKDVLEMKMECLVNDLGYPVQSLEAFPTYLCYEIEKIRRRFAMHKWLREKGVVKQMFALSTILACSEARFIKYFVNIHSEGPAEYERLKKLSSLD</sequence>
<evidence type="ECO:0000256" key="3">
    <source>
        <dbReference type="ARBA" id="ARBA00022946"/>
    </source>
</evidence>
<dbReference type="Gene3D" id="1.25.70.10">
    <property type="entry name" value="Transcription termination factor 3, mitochondrial"/>
    <property type="match status" value="2"/>
</dbReference>
<organism evidence="4 5">
    <name type="scientific">Stephania japonica</name>
    <dbReference type="NCBI Taxonomy" id="461633"/>
    <lineage>
        <taxon>Eukaryota</taxon>
        <taxon>Viridiplantae</taxon>
        <taxon>Streptophyta</taxon>
        <taxon>Embryophyta</taxon>
        <taxon>Tracheophyta</taxon>
        <taxon>Spermatophyta</taxon>
        <taxon>Magnoliopsida</taxon>
        <taxon>Ranunculales</taxon>
        <taxon>Menispermaceae</taxon>
        <taxon>Menispermoideae</taxon>
        <taxon>Cissampelideae</taxon>
        <taxon>Stephania</taxon>
    </lineage>
</organism>
<evidence type="ECO:0000256" key="2">
    <source>
        <dbReference type="ARBA" id="ARBA00022472"/>
    </source>
</evidence>
<keyword evidence="2" id="KW-0805">Transcription regulation</keyword>
<keyword evidence="3" id="KW-0809">Transit peptide</keyword>